<name>I2GT54_9BACT</name>
<gene>
    <name evidence="1" type="ORF">BN8_06486</name>
</gene>
<dbReference type="Proteomes" id="UP000009309">
    <property type="component" value="Unassembled WGS sequence"/>
</dbReference>
<dbReference type="OrthoDB" id="1421826at2"/>
<keyword evidence="2" id="KW-1185">Reference proteome</keyword>
<organism evidence="1 2">
    <name type="scientific">Fibrisoma limi BUZ 3</name>
    <dbReference type="NCBI Taxonomy" id="1185876"/>
    <lineage>
        <taxon>Bacteria</taxon>
        <taxon>Pseudomonadati</taxon>
        <taxon>Bacteroidota</taxon>
        <taxon>Cytophagia</taxon>
        <taxon>Cytophagales</taxon>
        <taxon>Spirosomataceae</taxon>
        <taxon>Fibrisoma</taxon>
    </lineage>
</organism>
<dbReference type="InterPro" id="IPR023375">
    <property type="entry name" value="ADC_dom_sf"/>
</dbReference>
<evidence type="ECO:0008006" key="3">
    <source>
        <dbReference type="Google" id="ProtNLM"/>
    </source>
</evidence>
<sequence length="248" mass="28494">MTKRTFLTAQWRKLLMLNYEVDPAVLEPYLPPATELDLWQGKALVSMVGFLFLDTRVLGVKWPWHVNFEEVNLRFYVRHYDGTHWKRGTVFVSEIVPKPIIALIANTLYNEHYRAMSMRHQITQIDGGQTRLNFEWKYNGRWNKLGATVDSDLHDMTPDSAESFIFEHYWGYNALNATTSLEYQVEHIPWQIATVSNAFFDADVASLYGDAFVPYLTATPYSVFYAEGSNVAVRVAGKVRPVAKTTAV</sequence>
<dbReference type="AlphaFoldDB" id="I2GT54"/>
<dbReference type="RefSeq" id="WP_009285644.1">
    <property type="nucleotide sequence ID" value="NZ_CAIT01000010.1"/>
</dbReference>
<dbReference type="PANTHER" id="PTHR39186:SF1">
    <property type="entry name" value="DUF2071 DOMAIN-CONTAINING PROTEIN"/>
    <property type="match status" value="1"/>
</dbReference>
<protein>
    <recommendedName>
        <fullName evidence="3">DUF2071 domain-containing protein</fullName>
    </recommendedName>
</protein>
<dbReference type="eggNOG" id="COG3361">
    <property type="taxonomic scope" value="Bacteria"/>
</dbReference>
<accession>I2GT54</accession>
<comment type="caution">
    <text evidence="1">The sequence shown here is derived from an EMBL/GenBank/DDBJ whole genome shotgun (WGS) entry which is preliminary data.</text>
</comment>
<dbReference type="PANTHER" id="PTHR39186">
    <property type="entry name" value="DUF2071 FAMILY PROTEIN"/>
    <property type="match status" value="1"/>
</dbReference>
<evidence type="ECO:0000313" key="1">
    <source>
        <dbReference type="EMBL" id="CCH57083.1"/>
    </source>
</evidence>
<dbReference type="EMBL" id="CAIT01000010">
    <property type="protein sequence ID" value="CCH57083.1"/>
    <property type="molecule type" value="Genomic_DNA"/>
</dbReference>
<proteinExistence type="predicted"/>
<dbReference type="Pfam" id="PF09844">
    <property type="entry name" value="DUF2071"/>
    <property type="match status" value="1"/>
</dbReference>
<dbReference type="SUPFAM" id="SSF160104">
    <property type="entry name" value="Acetoacetate decarboxylase-like"/>
    <property type="match status" value="1"/>
</dbReference>
<dbReference type="InterPro" id="IPR018644">
    <property type="entry name" value="DUF2071"/>
</dbReference>
<dbReference type="STRING" id="1185876.BN8_06486"/>
<evidence type="ECO:0000313" key="2">
    <source>
        <dbReference type="Proteomes" id="UP000009309"/>
    </source>
</evidence>
<reference evidence="1 2" key="1">
    <citation type="journal article" date="2012" name="J. Bacteriol.">
        <title>Genome Sequence of the Filamentous Bacterium Fibrisoma limi BUZ 3T.</title>
        <authorList>
            <person name="Filippini M."/>
            <person name="Qi W."/>
            <person name="Jaenicke S."/>
            <person name="Goesmann A."/>
            <person name="Smits T.H."/>
            <person name="Bagheri H.C."/>
        </authorList>
    </citation>
    <scope>NUCLEOTIDE SEQUENCE [LARGE SCALE GENOMIC DNA]</scope>
    <source>
        <strain evidence="2">BUZ 3T</strain>
    </source>
</reference>